<reference evidence="2 3" key="1">
    <citation type="journal article" date="2011" name="Cell">
        <title>The monarch butterfly genome yields insights into long-distance migration.</title>
        <authorList>
            <person name="Zhan S."/>
            <person name="Merlin C."/>
            <person name="Boore J.L."/>
            <person name="Reppert S.M."/>
        </authorList>
    </citation>
    <scope>NUCLEOTIDE SEQUENCE [LARGE SCALE GENOMIC DNA]</scope>
    <source>
        <strain evidence="2">F-2</strain>
    </source>
</reference>
<proteinExistence type="predicted"/>
<evidence type="ECO:0000313" key="3">
    <source>
        <dbReference type="Proteomes" id="UP000007151"/>
    </source>
</evidence>
<dbReference type="InParanoid" id="A0A212FA49"/>
<accession>A0A212FA49</accession>
<dbReference type="eggNOG" id="ENOG502T7PI">
    <property type="taxonomic scope" value="Eukaryota"/>
</dbReference>
<keyword evidence="1" id="KW-1133">Transmembrane helix</keyword>
<evidence type="ECO:0000313" key="2">
    <source>
        <dbReference type="EMBL" id="OWR50611.1"/>
    </source>
</evidence>
<name>A0A212FA49_DANPL</name>
<feature type="transmembrane region" description="Helical" evidence="1">
    <location>
        <begin position="71"/>
        <end position="91"/>
    </location>
</feature>
<sequence>VNKFLLDDYDSTYKLAIQILRGLCLKLTDEKESRAFSAIRNMIFWFMMVNVFTAAVLESICMTMTASGGTLIELFTMMPCVGYLLVCRYTCK</sequence>
<evidence type="ECO:0000256" key="1">
    <source>
        <dbReference type="SAM" id="Phobius"/>
    </source>
</evidence>
<dbReference type="KEGG" id="dpl:KGM_206770B"/>
<gene>
    <name evidence="2" type="ORF">KGM_206770B</name>
</gene>
<organism evidence="2 3">
    <name type="scientific">Danaus plexippus plexippus</name>
    <dbReference type="NCBI Taxonomy" id="278856"/>
    <lineage>
        <taxon>Eukaryota</taxon>
        <taxon>Metazoa</taxon>
        <taxon>Ecdysozoa</taxon>
        <taxon>Arthropoda</taxon>
        <taxon>Hexapoda</taxon>
        <taxon>Insecta</taxon>
        <taxon>Pterygota</taxon>
        <taxon>Neoptera</taxon>
        <taxon>Endopterygota</taxon>
        <taxon>Lepidoptera</taxon>
        <taxon>Glossata</taxon>
        <taxon>Ditrysia</taxon>
        <taxon>Papilionoidea</taxon>
        <taxon>Nymphalidae</taxon>
        <taxon>Danainae</taxon>
        <taxon>Danaini</taxon>
        <taxon>Danaina</taxon>
        <taxon>Danaus</taxon>
        <taxon>Danaus</taxon>
    </lineage>
</organism>
<keyword evidence="3" id="KW-1185">Reference proteome</keyword>
<protein>
    <submittedName>
        <fullName evidence="2">Uncharacterized protein</fullName>
    </submittedName>
</protein>
<dbReference type="AlphaFoldDB" id="A0A212FA49"/>
<comment type="caution">
    <text evidence="2">The sequence shown here is derived from an EMBL/GenBank/DDBJ whole genome shotgun (WGS) entry which is preliminary data.</text>
</comment>
<dbReference type="Proteomes" id="UP000007151">
    <property type="component" value="Unassembled WGS sequence"/>
</dbReference>
<keyword evidence="1" id="KW-0472">Membrane</keyword>
<dbReference type="EMBL" id="AGBW02009516">
    <property type="protein sequence ID" value="OWR50611.1"/>
    <property type="molecule type" value="Genomic_DNA"/>
</dbReference>
<feature type="transmembrane region" description="Helical" evidence="1">
    <location>
        <begin position="43"/>
        <end position="65"/>
    </location>
</feature>
<keyword evidence="1" id="KW-0812">Transmembrane</keyword>
<feature type="non-terminal residue" evidence="2">
    <location>
        <position position="1"/>
    </location>
</feature>